<feature type="transmembrane region" description="Helical" evidence="7">
    <location>
        <begin position="41"/>
        <end position="65"/>
    </location>
</feature>
<evidence type="ECO:0000256" key="2">
    <source>
        <dbReference type="ARBA" id="ARBA00008432"/>
    </source>
</evidence>
<dbReference type="RefSeq" id="WP_189699156.1">
    <property type="nucleotide sequence ID" value="NZ_BMTA01000011.1"/>
</dbReference>
<evidence type="ECO:0000313" key="10">
    <source>
        <dbReference type="Proteomes" id="UP000594008"/>
    </source>
</evidence>
<dbReference type="GO" id="GO:0042128">
    <property type="term" value="P:nitrate assimilation"/>
    <property type="evidence" value="ECO:0007669"/>
    <property type="project" value="UniProtKB-KW"/>
</dbReference>
<dbReference type="InterPro" id="IPR020846">
    <property type="entry name" value="MFS_dom"/>
</dbReference>
<feature type="transmembrane region" description="Helical" evidence="7">
    <location>
        <begin position="77"/>
        <end position="94"/>
    </location>
</feature>
<evidence type="ECO:0000256" key="5">
    <source>
        <dbReference type="ARBA" id="ARBA00023063"/>
    </source>
</evidence>
<dbReference type="EMBL" id="CP063374">
    <property type="protein sequence ID" value="QOV46951.1"/>
    <property type="molecule type" value="Genomic_DNA"/>
</dbReference>
<feature type="domain" description="Major facilitator superfamily (MFS) profile" evidence="8">
    <location>
        <begin position="39"/>
        <end position="442"/>
    </location>
</feature>
<comment type="subcellular location">
    <subcellularLocation>
        <location evidence="1">Cell membrane</location>
        <topology evidence="1">Multi-pass membrane protein</topology>
    </subcellularLocation>
</comment>
<keyword evidence="5" id="KW-0534">Nitrate assimilation</keyword>
<accession>A0A7M2TI47</accession>
<dbReference type="Proteomes" id="UP000594008">
    <property type="component" value="Chromosome"/>
</dbReference>
<comment type="similarity">
    <text evidence="2">Belongs to the major facilitator superfamily. Nitrate/nitrite porter (TC 2.A.1.8) family.</text>
</comment>
<feature type="transmembrane region" description="Helical" evidence="7">
    <location>
        <begin position="332"/>
        <end position="352"/>
    </location>
</feature>
<feature type="transmembrane region" description="Helical" evidence="7">
    <location>
        <begin position="385"/>
        <end position="403"/>
    </location>
</feature>
<dbReference type="CDD" id="cd17341">
    <property type="entry name" value="MFS_NRT2_like"/>
    <property type="match status" value="1"/>
</dbReference>
<keyword evidence="10" id="KW-1185">Reference proteome</keyword>
<gene>
    <name evidence="9" type="ORF">IPT68_14350</name>
</gene>
<feature type="transmembrane region" description="Helical" evidence="7">
    <location>
        <begin position="131"/>
        <end position="149"/>
    </location>
</feature>
<dbReference type="GO" id="GO:0005886">
    <property type="term" value="C:plasma membrane"/>
    <property type="evidence" value="ECO:0007669"/>
    <property type="project" value="UniProtKB-SubCell"/>
</dbReference>
<evidence type="ECO:0000313" key="9">
    <source>
        <dbReference type="EMBL" id="QOV46951.1"/>
    </source>
</evidence>
<evidence type="ECO:0000256" key="4">
    <source>
        <dbReference type="ARBA" id="ARBA00022989"/>
    </source>
</evidence>
<organism evidence="9 10">
    <name type="scientific">Streptomyces chromofuscus</name>
    <dbReference type="NCBI Taxonomy" id="42881"/>
    <lineage>
        <taxon>Bacteria</taxon>
        <taxon>Bacillati</taxon>
        <taxon>Actinomycetota</taxon>
        <taxon>Actinomycetes</taxon>
        <taxon>Kitasatosporales</taxon>
        <taxon>Streptomycetaceae</taxon>
        <taxon>Streptomyces</taxon>
    </lineage>
</organism>
<proteinExistence type="inferred from homology"/>
<dbReference type="Pfam" id="PF07690">
    <property type="entry name" value="MFS_1"/>
    <property type="match status" value="1"/>
</dbReference>
<feature type="transmembrane region" description="Helical" evidence="7">
    <location>
        <begin position="306"/>
        <end position="326"/>
    </location>
</feature>
<evidence type="ECO:0000256" key="6">
    <source>
        <dbReference type="ARBA" id="ARBA00023136"/>
    </source>
</evidence>
<feature type="transmembrane region" description="Helical" evidence="7">
    <location>
        <begin position="198"/>
        <end position="218"/>
    </location>
</feature>
<keyword evidence="4 7" id="KW-1133">Transmembrane helix</keyword>
<keyword evidence="6 7" id="KW-0472">Membrane</keyword>
<dbReference type="SUPFAM" id="SSF103473">
    <property type="entry name" value="MFS general substrate transporter"/>
    <property type="match status" value="1"/>
</dbReference>
<dbReference type="InterPro" id="IPR036259">
    <property type="entry name" value="MFS_trans_sf"/>
</dbReference>
<keyword evidence="3 7" id="KW-0812">Transmembrane</keyword>
<reference evidence="9 10" key="1">
    <citation type="submission" date="2020-10" db="EMBL/GenBank/DDBJ databases">
        <title>Streptomyces chromofuscus complate genome analysis.</title>
        <authorList>
            <person name="Anwar N."/>
        </authorList>
    </citation>
    <scope>NUCLEOTIDE SEQUENCE [LARGE SCALE GENOMIC DNA]</scope>
    <source>
        <strain evidence="9 10">DSM 40273</strain>
    </source>
</reference>
<feature type="transmembrane region" description="Helical" evidence="7">
    <location>
        <begin position="170"/>
        <end position="192"/>
    </location>
</feature>
<protein>
    <submittedName>
        <fullName evidence="9">NarK/NasA family nitrate transporter</fullName>
    </submittedName>
</protein>
<evidence type="ECO:0000259" key="8">
    <source>
        <dbReference type="PROSITE" id="PS50850"/>
    </source>
</evidence>
<feature type="transmembrane region" description="Helical" evidence="7">
    <location>
        <begin position="106"/>
        <end position="125"/>
    </location>
</feature>
<dbReference type="InterPro" id="IPR011701">
    <property type="entry name" value="MFS"/>
</dbReference>
<dbReference type="PANTHER" id="PTHR23515">
    <property type="entry name" value="HIGH-AFFINITY NITRATE TRANSPORTER 2.3"/>
    <property type="match status" value="1"/>
</dbReference>
<evidence type="ECO:0000256" key="1">
    <source>
        <dbReference type="ARBA" id="ARBA00004651"/>
    </source>
</evidence>
<dbReference type="PROSITE" id="PS50850">
    <property type="entry name" value="MFS"/>
    <property type="match status" value="1"/>
</dbReference>
<name>A0A7M2TI47_STRCW</name>
<sequence length="461" mass="48451">MTAPSTAPAPSSRGGRWIEHWDPEDETFWQQTGEKVARRNLLFSVLSEHIGFSIWTVWSVMVLFMGPEYGLTPADKFVLVSMATLVGAIVRVPYTFAVAVFGGRNWTIVSASLLLVPTVAAFLVMEPGTSFTTFLVCAMLAGVGGGNFASSMTNINAFFPLRKKGWALGLNAGGGNIGVPVMQLVGLAVIGASGGPRVLLGIYIPLIVVAAVLAAMYMDNIASLKNDSGAAKEAVRAGHTWIMSFLYIGTFGSFIGYSFAFGLVLQTQFGRTPLQAAYVTFIGPLLGSLIRPVGGALADRYGGARITLWNYVAMAAATAVIVLASMRESLPLFTTAFIALFVLSGLGNGSTYKMIPGIFQNRALAMGLEGEAAAAYGRRLSGASMGLIGAVGALGGLGINLAFRQSFLSVGSGTAAFVAFLAFYGLCFVVTWAVYLRRPAGRAAAAHPATEAKPQLSYAEV</sequence>
<dbReference type="InterPro" id="IPR044772">
    <property type="entry name" value="NO3_transporter"/>
</dbReference>
<dbReference type="Gene3D" id="1.20.1250.20">
    <property type="entry name" value="MFS general substrate transporter like domains"/>
    <property type="match status" value="1"/>
</dbReference>
<feature type="transmembrane region" description="Helical" evidence="7">
    <location>
        <begin position="415"/>
        <end position="435"/>
    </location>
</feature>
<dbReference type="GO" id="GO:0015112">
    <property type="term" value="F:nitrate transmembrane transporter activity"/>
    <property type="evidence" value="ECO:0007669"/>
    <property type="project" value="InterPro"/>
</dbReference>
<feature type="transmembrane region" description="Helical" evidence="7">
    <location>
        <begin position="276"/>
        <end position="294"/>
    </location>
</feature>
<dbReference type="AlphaFoldDB" id="A0A7M2TI47"/>
<feature type="transmembrane region" description="Helical" evidence="7">
    <location>
        <begin position="239"/>
        <end position="264"/>
    </location>
</feature>
<evidence type="ECO:0000256" key="3">
    <source>
        <dbReference type="ARBA" id="ARBA00022692"/>
    </source>
</evidence>
<evidence type="ECO:0000256" key="7">
    <source>
        <dbReference type="SAM" id="Phobius"/>
    </source>
</evidence>
<dbReference type="KEGG" id="schf:IPT68_14350"/>